<dbReference type="OrthoDB" id="1078540at2"/>
<accession>A0A7U7GBB2</accession>
<evidence type="ECO:0000313" key="2">
    <source>
        <dbReference type="Proteomes" id="UP000019184"/>
    </source>
</evidence>
<evidence type="ECO:0000313" key="1">
    <source>
        <dbReference type="EMBL" id="CDH44633.1"/>
    </source>
</evidence>
<dbReference type="Proteomes" id="UP000019184">
    <property type="component" value="Unassembled WGS sequence"/>
</dbReference>
<organism evidence="1 2">
    <name type="scientific">Candidatus Contendobacter odensis Run_B_J11</name>
    <dbReference type="NCBI Taxonomy" id="1400861"/>
    <lineage>
        <taxon>Bacteria</taxon>
        <taxon>Pseudomonadati</taxon>
        <taxon>Pseudomonadota</taxon>
        <taxon>Gammaproteobacteria</taxon>
        <taxon>Candidatus Competibacteraceae</taxon>
        <taxon>Candidatus Contendibacter</taxon>
    </lineage>
</organism>
<proteinExistence type="predicted"/>
<dbReference type="RefSeq" id="WP_034431821.1">
    <property type="nucleotide sequence ID" value="NZ_CBTK010000089.1"/>
</dbReference>
<comment type="caution">
    <text evidence="1">The sequence shown here is derived from an EMBL/GenBank/DDBJ whole genome shotgun (WGS) entry which is preliminary data.</text>
</comment>
<sequence>MILSRPDFQSGLLNSQQEIDLQRYFLDVHERQANGDAFPFNLEELVPSVYQLKHKAVEALKKGYTQGVDFISSPGRVIDNPNPEVEYRLSSATFEHLVAKKNKAIFEVYRRVFHAVAAEAIKLVKPDAGTVRALEAAAKALICRIHPTG</sequence>
<gene>
    <name evidence="1" type="ORF">BN874_1790001</name>
</gene>
<dbReference type="AlphaFoldDB" id="A0A7U7GBB2"/>
<reference evidence="1 2" key="1">
    <citation type="journal article" date="2014" name="ISME J.">
        <title>Candidatus Competibacter-lineage genomes retrieved from metagenomes reveal functional metabolic diversity.</title>
        <authorList>
            <person name="McIlroy S.J."/>
            <person name="Albertsen M."/>
            <person name="Andresen E.K."/>
            <person name="Saunders A.M."/>
            <person name="Kristiansen R."/>
            <person name="Stokholm-Bjerregaard M."/>
            <person name="Nielsen K.L."/>
            <person name="Nielsen P.H."/>
        </authorList>
    </citation>
    <scope>NUCLEOTIDE SEQUENCE [LARGE SCALE GENOMIC DNA]</scope>
    <source>
        <strain evidence="1 2">Run_B_J11</strain>
    </source>
</reference>
<protein>
    <submittedName>
        <fullName evidence="1">Uncharacterized protein</fullName>
    </submittedName>
</protein>
<name>A0A7U7GBB2_9GAMM</name>
<keyword evidence="2" id="KW-1185">Reference proteome</keyword>
<dbReference type="EMBL" id="CBTK010000089">
    <property type="protein sequence ID" value="CDH44633.1"/>
    <property type="molecule type" value="Genomic_DNA"/>
</dbReference>